<accession>A0A4Y2R0D8</accession>
<dbReference type="AlphaFoldDB" id="A0A4Y2R0D8"/>
<organism evidence="1 2">
    <name type="scientific">Araneus ventricosus</name>
    <name type="common">Orbweaver spider</name>
    <name type="synonym">Epeira ventricosa</name>
    <dbReference type="NCBI Taxonomy" id="182803"/>
    <lineage>
        <taxon>Eukaryota</taxon>
        <taxon>Metazoa</taxon>
        <taxon>Ecdysozoa</taxon>
        <taxon>Arthropoda</taxon>
        <taxon>Chelicerata</taxon>
        <taxon>Arachnida</taxon>
        <taxon>Araneae</taxon>
        <taxon>Araneomorphae</taxon>
        <taxon>Entelegynae</taxon>
        <taxon>Araneoidea</taxon>
        <taxon>Araneidae</taxon>
        <taxon>Araneus</taxon>
    </lineage>
</organism>
<proteinExistence type="predicted"/>
<dbReference type="EMBL" id="BGPR01015415">
    <property type="protein sequence ID" value="GBN69137.1"/>
    <property type="molecule type" value="Genomic_DNA"/>
</dbReference>
<gene>
    <name evidence="1" type="ORF">AVEN_45470_1</name>
</gene>
<name>A0A4Y2R0D8_ARAVE</name>
<reference evidence="1 2" key="1">
    <citation type="journal article" date="2019" name="Sci. Rep.">
        <title>Orb-weaving spider Araneus ventricosus genome elucidates the spidroin gene catalogue.</title>
        <authorList>
            <person name="Kono N."/>
            <person name="Nakamura H."/>
            <person name="Ohtoshi R."/>
            <person name="Moran D.A.P."/>
            <person name="Shinohara A."/>
            <person name="Yoshida Y."/>
            <person name="Fujiwara M."/>
            <person name="Mori M."/>
            <person name="Tomita M."/>
            <person name="Arakawa K."/>
        </authorList>
    </citation>
    <scope>NUCLEOTIDE SEQUENCE [LARGE SCALE GENOMIC DNA]</scope>
</reference>
<dbReference type="Proteomes" id="UP000499080">
    <property type="component" value="Unassembled WGS sequence"/>
</dbReference>
<evidence type="ECO:0000313" key="2">
    <source>
        <dbReference type="Proteomes" id="UP000499080"/>
    </source>
</evidence>
<feature type="non-terminal residue" evidence="1">
    <location>
        <position position="1"/>
    </location>
</feature>
<sequence>RGALQLHRRTHRLLAGHLGLGFHQHLREVHTEAGHHEAELQAEEGGVDVRGETGLIGEAPIEFQKQRFI</sequence>
<protein>
    <submittedName>
        <fullName evidence="1">Uncharacterized protein</fullName>
    </submittedName>
</protein>
<comment type="caution">
    <text evidence="1">The sequence shown here is derived from an EMBL/GenBank/DDBJ whole genome shotgun (WGS) entry which is preliminary data.</text>
</comment>
<evidence type="ECO:0000313" key="1">
    <source>
        <dbReference type="EMBL" id="GBN69137.1"/>
    </source>
</evidence>
<keyword evidence="2" id="KW-1185">Reference proteome</keyword>